<sequence>MYASDTYVERGSGPVRYASEVSARELCTREYRVPLGRCETKATASTAHCDLRSRICQRCCPMFMDTAGLFMSPRRRSAPSQQRGVAVFSDDFGLLLELEIRLPGSSGREEGRDGVCIQGRTKVADGFAFVSRGEVADWFCLRMATGRWECVDCRAAGKSAFIIADASEDGFYCTV</sequence>
<evidence type="ECO:0000313" key="1">
    <source>
        <dbReference type="EMBL" id="PTQ26381.1"/>
    </source>
</evidence>
<keyword evidence="2" id="KW-1185">Reference proteome</keyword>
<accession>A0A2R6VXP8</accession>
<reference evidence="2" key="1">
    <citation type="journal article" date="2017" name="Cell">
        <title>Insights into land plant evolution garnered from the Marchantia polymorpha genome.</title>
        <authorList>
            <person name="Bowman J.L."/>
            <person name="Kohchi T."/>
            <person name="Yamato K.T."/>
            <person name="Jenkins J."/>
            <person name="Shu S."/>
            <person name="Ishizaki K."/>
            <person name="Yamaoka S."/>
            <person name="Nishihama R."/>
            <person name="Nakamura Y."/>
            <person name="Berger F."/>
            <person name="Adam C."/>
            <person name="Aki S.S."/>
            <person name="Althoff F."/>
            <person name="Araki T."/>
            <person name="Arteaga-Vazquez M.A."/>
            <person name="Balasubrmanian S."/>
            <person name="Barry K."/>
            <person name="Bauer D."/>
            <person name="Boehm C.R."/>
            <person name="Briginshaw L."/>
            <person name="Caballero-Perez J."/>
            <person name="Catarino B."/>
            <person name="Chen F."/>
            <person name="Chiyoda S."/>
            <person name="Chovatia M."/>
            <person name="Davies K.M."/>
            <person name="Delmans M."/>
            <person name="Demura T."/>
            <person name="Dierschke T."/>
            <person name="Dolan L."/>
            <person name="Dorantes-Acosta A.E."/>
            <person name="Eklund D.M."/>
            <person name="Florent S.N."/>
            <person name="Flores-Sandoval E."/>
            <person name="Fujiyama A."/>
            <person name="Fukuzawa H."/>
            <person name="Galik B."/>
            <person name="Grimanelli D."/>
            <person name="Grimwood J."/>
            <person name="Grossniklaus U."/>
            <person name="Hamada T."/>
            <person name="Haseloff J."/>
            <person name="Hetherington A.J."/>
            <person name="Higo A."/>
            <person name="Hirakawa Y."/>
            <person name="Hundley H.N."/>
            <person name="Ikeda Y."/>
            <person name="Inoue K."/>
            <person name="Inoue S.I."/>
            <person name="Ishida S."/>
            <person name="Jia Q."/>
            <person name="Kakita M."/>
            <person name="Kanazawa T."/>
            <person name="Kawai Y."/>
            <person name="Kawashima T."/>
            <person name="Kennedy M."/>
            <person name="Kinose K."/>
            <person name="Kinoshita T."/>
            <person name="Kohara Y."/>
            <person name="Koide E."/>
            <person name="Komatsu K."/>
            <person name="Kopischke S."/>
            <person name="Kubo M."/>
            <person name="Kyozuka J."/>
            <person name="Lagercrantz U."/>
            <person name="Lin S.S."/>
            <person name="Lindquist E."/>
            <person name="Lipzen A.M."/>
            <person name="Lu C.W."/>
            <person name="De Luna E."/>
            <person name="Martienssen R.A."/>
            <person name="Minamino N."/>
            <person name="Mizutani M."/>
            <person name="Mizutani M."/>
            <person name="Mochizuki N."/>
            <person name="Monte I."/>
            <person name="Mosher R."/>
            <person name="Nagasaki H."/>
            <person name="Nakagami H."/>
            <person name="Naramoto S."/>
            <person name="Nishitani K."/>
            <person name="Ohtani M."/>
            <person name="Okamoto T."/>
            <person name="Okumura M."/>
            <person name="Phillips J."/>
            <person name="Pollak B."/>
            <person name="Reinders A."/>
            <person name="Rovekamp M."/>
            <person name="Sano R."/>
            <person name="Sawa S."/>
            <person name="Schmid M.W."/>
            <person name="Shirakawa M."/>
            <person name="Solano R."/>
            <person name="Spunde A."/>
            <person name="Suetsugu N."/>
            <person name="Sugano S."/>
            <person name="Sugiyama A."/>
            <person name="Sun R."/>
            <person name="Suzuki Y."/>
            <person name="Takenaka M."/>
            <person name="Takezawa D."/>
            <person name="Tomogane H."/>
            <person name="Tsuzuki M."/>
            <person name="Ueda T."/>
            <person name="Umeda M."/>
            <person name="Ward J.M."/>
            <person name="Watanabe Y."/>
            <person name="Yazaki K."/>
            <person name="Yokoyama R."/>
            <person name="Yoshitake Y."/>
            <person name="Yotsui I."/>
            <person name="Zachgo S."/>
            <person name="Schmutz J."/>
        </authorList>
    </citation>
    <scope>NUCLEOTIDE SEQUENCE [LARGE SCALE GENOMIC DNA]</scope>
    <source>
        <strain evidence="2">Tak-1</strain>
    </source>
</reference>
<evidence type="ECO:0000313" key="2">
    <source>
        <dbReference type="Proteomes" id="UP000244005"/>
    </source>
</evidence>
<proteinExistence type="predicted"/>
<dbReference type="Proteomes" id="UP000244005">
    <property type="component" value="Unassembled WGS sequence"/>
</dbReference>
<protein>
    <submittedName>
        <fullName evidence="1">Uncharacterized protein</fullName>
    </submittedName>
</protein>
<organism evidence="1 2">
    <name type="scientific">Marchantia polymorpha</name>
    <name type="common">Common liverwort</name>
    <name type="synonym">Marchantia aquatica</name>
    <dbReference type="NCBI Taxonomy" id="3197"/>
    <lineage>
        <taxon>Eukaryota</taxon>
        <taxon>Viridiplantae</taxon>
        <taxon>Streptophyta</taxon>
        <taxon>Embryophyta</taxon>
        <taxon>Marchantiophyta</taxon>
        <taxon>Marchantiopsida</taxon>
        <taxon>Marchantiidae</taxon>
        <taxon>Marchantiales</taxon>
        <taxon>Marchantiaceae</taxon>
        <taxon>Marchantia</taxon>
    </lineage>
</organism>
<gene>
    <name evidence="1" type="ORF">MARPO_2201s0002</name>
</gene>
<name>A0A2R6VXP8_MARPO</name>
<dbReference type="EMBL" id="KZ774349">
    <property type="protein sequence ID" value="PTQ26381.1"/>
    <property type="molecule type" value="Genomic_DNA"/>
</dbReference>
<dbReference type="AlphaFoldDB" id="A0A2R6VXP8"/>